<dbReference type="InterPro" id="IPR006108">
    <property type="entry name" value="3HC_DH_C"/>
</dbReference>
<dbReference type="InterPro" id="IPR022694">
    <property type="entry name" value="3-OHacyl-CoA_DH"/>
</dbReference>
<dbReference type="PANTHER" id="PTHR48075:SF5">
    <property type="entry name" value="3-HYDROXYBUTYRYL-COA DEHYDROGENASE"/>
    <property type="match status" value="1"/>
</dbReference>
<organism evidence="6 7">
    <name type="scientific">Saccharothrix yanglingensis</name>
    <dbReference type="NCBI Taxonomy" id="659496"/>
    <lineage>
        <taxon>Bacteria</taxon>
        <taxon>Bacillati</taxon>
        <taxon>Actinomycetota</taxon>
        <taxon>Actinomycetes</taxon>
        <taxon>Pseudonocardiales</taxon>
        <taxon>Pseudonocardiaceae</taxon>
        <taxon>Saccharothrix</taxon>
    </lineage>
</organism>
<dbReference type="Pfam" id="PF00725">
    <property type="entry name" value="3HCDH"/>
    <property type="match status" value="1"/>
</dbReference>
<evidence type="ECO:0000313" key="6">
    <source>
        <dbReference type="EMBL" id="MDQ2586798.1"/>
    </source>
</evidence>
<dbReference type="InterPro" id="IPR036291">
    <property type="entry name" value="NAD(P)-bd_dom_sf"/>
</dbReference>
<sequence length="280" mass="28883">MRVGVVGAGVMGAGVAQCFAASGHDVVVVDPDPAALAAGPGRVRAGVRLRALAGGVRVDPAAVSSRLRWTAELDEVAGCGFVVECAPERVAVKERLFAELDGLCAPDAVLASCTSAIPVAVLAAATAHPDRVLVTHFMNPAPVKEAVEVVRGPRTSDAVLARVVEVLSSLGKTAIVVSDAPGFVTNRVLMLAVNEAVKVVAEGTAPAATVDRVFEQCFAHATGPLRTADLIGLDTVRDTLLVLRDLLSDPAFTPCPLLTEMVESGRLGAKSGQGFHTWRA</sequence>
<dbReference type="InterPro" id="IPR006176">
    <property type="entry name" value="3-OHacyl-CoA_DH_NAD-bd"/>
</dbReference>
<dbReference type="RefSeq" id="WP_306748116.1">
    <property type="nucleotide sequence ID" value="NZ_NSDM01000010.1"/>
</dbReference>
<dbReference type="PANTHER" id="PTHR48075">
    <property type="entry name" value="3-HYDROXYACYL-COA DEHYDROGENASE FAMILY PROTEIN"/>
    <property type="match status" value="1"/>
</dbReference>
<dbReference type="EMBL" id="NSDM01000010">
    <property type="protein sequence ID" value="MDQ2586798.1"/>
    <property type="molecule type" value="Genomic_DNA"/>
</dbReference>
<protein>
    <submittedName>
        <fullName evidence="6">3-hydroxybutyryl-CoA dehydrogenase</fullName>
    </submittedName>
</protein>
<accession>A0ABU0X3U1</accession>
<gene>
    <name evidence="6" type="ORF">CKY47_22960</name>
</gene>
<evidence type="ECO:0000256" key="2">
    <source>
        <dbReference type="ARBA" id="ARBA00009463"/>
    </source>
</evidence>
<reference evidence="6 7" key="1">
    <citation type="submission" date="2017-06" db="EMBL/GenBank/DDBJ databases">
        <title>Cultured bacterium strain Saccharothrix yanglingensis Hhs.015.</title>
        <authorList>
            <person name="Xia Y."/>
        </authorList>
    </citation>
    <scope>NUCLEOTIDE SEQUENCE [LARGE SCALE GENOMIC DNA]</scope>
    <source>
        <strain evidence="6 7">Hhs.015</strain>
    </source>
</reference>
<evidence type="ECO:0000259" key="5">
    <source>
        <dbReference type="Pfam" id="PF02737"/>
    </source>
</evidence>
<feature type="domain" description="3-hydroxyacyl-CoA dehydrogenase C-terminal" evidence="4">
    <location>
        <begin position="182"/>
        <end position="278"/>
    </location>
</feature>
<dbReference type="Gene3D" id="1.10.1040.10">
    <property type="entry name" value="N-(1-d-carboxylethyl)-l-norvaline Dehydrogenase, domain 2"/>
    <property type="match status" value="1"/>
</dbReference>
<dbReference type="InterPro" id="IPR008927">
    <property type="entry name" value="6-PGluconate_DH-like_C_sf"/>
</dbReference>
<dbReference type="InterPro" id="IPR013328">
    <property type="entry name" value="6PGD_dom2"/>
</dbReference>
<evidence type="ECO:0000256" key="3">
    <source>
        <dbReference type="ARBA" id="ARBA00023002"/>
    </source>
</evidence>
<proteinExistence type="inferred from homology"/>
<comment type="similarity">
    <text evidence="2">Belongs to the 3-hydroxyacyl-CoA dehydrogenase family.</text>
</comment>
<evidence type="ECO:0000259" key="4">
    <source>
        <dbReference type="Pfam" id="PF00725"/>
    </source>
</evidence>
<keyword evidence="3" id="KW-0560">Oxidoreductase</keyword>
<dbReference type="Pfam" id="PF02737">
    <property type="entry name" value="3HCDH_N"/>
    <property type="match status" value="1"/>
</dbReference>
<name>A0ABU0X3U1_9PSEU</name>
<evidence type="ECO:0000313" key="7">
    <source>
        <dbReference type="Proteomes" id="UP001225605"/>
    </source>
</evidence>
<dbReference type="SUPFAM" id="SSF51735">
    <property type="entry name" value="NAD(P)-binding Rossmann-fold domains"/>
    <property type="match status" value="1"/>
</dbReference>
<dbReference type="SUPFAM" id="SSF48179">
    <property type="entry name" value="6-phosphogluconate dehydrogenase C-terminal domain-like"/>
    <property type="match status" value="1"/>
</dbReference>
<evidence type="ECO:0000256" key="1">
    <source>
        <dbReference type="ARBA" id="ARBA00005086"/>
    </source>
</evidence>
<comment type="pathway">
    <text evidence="1">Lipid metabolism; butanoate metabolism.</text>
</comment>
<dbReference type="Proteomes" id="UP001225605">
    <property type="component" value="Unassembled WGS sequence"/>
</dbReference>
<feature type="domain" description="3-hydroxyacyl-CoA dehydrogenase NAD binding" evidence="5">
    <location>
        <begin position="3"/>
        <end position="179"/>
    </location>
</feature>
<dbReference type="Gene3D" id="3.40.50.720">
    <property type="entry name" value="NAD(P)-binding Rossmann-like Domain"/>
    <property type="match status" value="1"/>
</dbReference>
<keyword evidence="7" id="KW-1185">Reference proteome</keyword>
<dbReference type="PIRSF" id="PIRSF000105">
    <property type="entry name" value="HCDH"/>
    <property type="match status" value="1"/>
</dbReference>
<comment type="caution">
    <text evidence="6">The sequence shown here is derived from an EMBL/GenBank/DDBJ whole genome shotgun (WGS) entry which is preliminary data.</text>
</comment>